<gene>
    <name evidence="2" type="ORF">L5G33_10800</name>
</gene>
<keyword evidence="3" id="KW-1185">Reference proteome</keyword>
<dbReference type="Pfam" id="PF07969">
    <property type="entry name" value="Amidohydro_3"/>
    <property type="match status" value="1"/>
</dbReference>
<evidence type="ECO:0000313" key="2">
    <source>
        <dbReference type="EMBL" id="MCF8588947.1"/>
    </source>
</evidence>
<dbReference type="PANTHER" id="PTHR22642">
    <property type="entry name" value="IMIDAZOLONEPROPIONASE"/>
    <property type="match status" value="1"/>
</dbReference>
<dbReference type="SUPFAM" id="SSF51556">
    <property type="entry name" value="Metallo-dependent hydrolases"/>
    <property type="match status" value="1"/>
</dbReference>
<reference evidence="2 3" key="1">
    <citation type="submission" date="2022-01" db="EMBL/GenBank/DDBJ databases">
        <authorList>
            <person name="Huang Y."/>
        </authorList>
    </citation>
    <scope>NUCLEOTIDE SEQUENCE [LARGE SCALE GENOMIC DNA]</scope>
    <source>
        <strain evidence="2 3">HY366</strain>
    </source>
</reference>
<evidence type="ECO:0000313" key="3">
    <source>
        <dbReference type="Proteomes" id="UP001200110"/>
    </source>
</evidence>
<dbReference type="SUPFAM" id="SSF51338">
    <property type="entry name" value="Composite domain of metallo-dependent hydrolases"/>
    <property type="match status" value="1"/>
</dbReference>
<protein>
    <submittedName>
        <fullName evidence="2">Amidohydrolase family protein</fullName>
    </submittedName>
</protein>
<dbReference type="Gene3D" id="3.10.310.70">
    <property type="match status" value="1"/>
</dbReference>
<dbReference type="Gene3D" id="2.30.40.10">
    <property type="entry name" value="Urease, subunit C, domain 1"/>
    <property type="match status" value="1"/>
</dbReference>
<dbReference type="Proteomes" id="UP001200110">
    <property type="component" value="Unassembled WGS sequence"/>
</dbReference>
<evidence type="ECO:0000259" key="1">
    <source>
        <dbReference type="Pfam" id="PF07969"/>
    </source>
</evidence>
<dbReference type="PANTHER" id="PTHR22642:SF2">
    <property type="entry name" value="PROTEIN LONG AFTER FAR-RED 3"/>
    <property type="match status" value="1"/>
</dbReference>
<organism evidence="2 3">
    <name type="scientific">Gordonia liuliyuniae</name>
    <dbReference type="NCBI Taxonomy" id="2911517"/>
    <lineage>
        <taxon>Bacteria</taxon>
        <taxon>Bacillati</taxon>
        <taxon>Actinomycetota</taxon>
        <taxon>Actinomycetes</taxon>
        <taxon>Mycobacteriales</taxon>
        <taxon>Gordoniaceae</taxon>
        <taxon>Gordonia</taxon>
    </lineage>
</organism>
<dbReference type="EMBL" id="JAKKOR010000007">
    <property type="protein sequence ID" value="MCF8588947.1"/>
    <property type="molecule type" value="Genomic_DNA"/>
</dbReference>
<name>A0ABS9ITQ4_9ACTN</name>
<dbReference type="InterPro" id="IPR011059">
    <property type="entry name" value="Metal-dep_hydrolase_composite"/>
</dbReference>
<accession>A0ABS9ITQ4</accession>
<feature type="domain" description="Amidohydrolase 3" evidence="1">
    <location>
        <begin position="40"/>
        <end position="460"/>
    </location>
</feature>
<proteinExistence type="predicted"/>
<dbReference type="Gene3D" id="3.20.20.140">
    <property type="entry name" value="Metal-dependent hydrolases"/>
    <property type="match status" value="2"/>
</dbReference>
<dbReference type="RefSeq" id="WP_236998170.1">
    <property type="nucleotide sequence ID" value="NZ_JAKKOR010000007.1"/>
</dbReference>
<sequence>MNRLVIANADVAGVRTDVHLRAGRIDAVGTGYARPSTPTLDAAGCAVLPGLHDHHLHLHALAAHWRSIRCGPPHVTTAIDLAAALASAPGDGWIRGVGYVETVAGHLDADALDELCRNRPTRIQHRSGAMWVLNSTAAHLVDLQNATEPGVERDDSGRATGRVWRADTWLRSRLPDHGPPPLDEVGMHLAAHGITGITDATPDLDGRTFAALTDAAATGALPQRLQLLGVPLHRSGGRNVATGPYKIVIADSDLPDIEQLEDTIQRAHALGRPVAVHCVSVEACWLLVAVFHAVGTVPGDRVEHGAVIPDEAIGTFHDLGLTVVTQPGFLADRGDDYLRRVDPHDLESLYRCRSLLAAGIGLALSSDAPYGPVDPWRIVAAAVDRTAPDGRVVGQSETLTAASALDRLLAPLDDPGGPARTIAVGADADLIVLDRPWAQMLDDPAAVRVRYTLVGSRVVFER</sequence>
<dbReference type="InterPro" id="IPR013108">
    <property type="entry name" value="Amidohydro_3"/>
</dbReference>
<dbReference type="InterPro" id="IPR032466">
    <property type="entry name" value="Metal_Hydrolase"/>
</dbReference>
<comment type="caution">
    <text evidence="2">The sequence shown here is derived from an EMBL/GenBank/DDBJ whole genome shotgun (WGS) entry which is preliminary data.</text>
</comment>